<dbReference type="Proteomes" id="UP000828941">
    <property type="component" value="Chromosome 5"/>
</dbReference>
<evidence type="ECO:0000313" key="1">
    <source>
        <dbReference type="EMBL" id="KAI4343686.1"/>
    </source>
</evidence>
<keyword evidence="2" id="KW-1185">Reference proteome</keyword>
<accession>A0ACB9P5P0</accession>
<sequence length="93" mass="10427">MFSCEIFLWRRKTFQYRDRAAERRILRGGFGVGPGQKNSVGGDNDTLSSLVASCSREAAAEALNVSFGASSYTRKNFERHGLERGNVFSFFHV</sequence>
<comment type="caution">
    <text evidence="1">The sequence shown here is derived from an EMBL/GenBank/DDBJ whole genome shotgun (WGS) entry which is preliminary data.</text>
</comment>
<protein>
    <submittedName>
        <fullName evidence="1">Uncharacterized protein</fullName>
    </submittedName>
</protein>
<organism evidence="1 2">
    <name type="scientific">Bauhinia variegata</name>
    <name type="common">Purple orchid tree</name>
    <name type="synonym">Phanera variegata</name>
    <dbReference type="NCBI Taxonomy" id="167791"/>
    <lineage>
        <taxon>Eukaryota</taxon>
        <taxon>Viridiplantae</taxon>
        <taxon>Streptophyta</taxon>
        <taxon>Embryophyta</taxon>
        <taxon>Tracheophyta</taxon>
        <taxon>Spermatophyta</taxon>
        <taxon>Magnoliopsida</taxon>
        <taxon>eudicotyledons</taxon>
        <taxon>Gunneridae</taxon>
        <taxon>Pentapetalae</taxon>
        <taxon>rosids</taxon>
        <taxon>fabids</taxon>
        <taxon>Fabales</taxon>
        <taxon>Fabaceae</taxon>
        <taxon>Cercidoideae</taxon>
        <taxon>Cercideae</taxon>
        <taxon>Bauhiniinae</taxon>
        <taxon>Bauhinia</taxon>
    </lineage>
</organism>
<name>A0ACB9P5P0_BAUVA</name>
<dbReference type="EMBL" id="CM039430">
    <property type="protein sequence ID" value="KAI4343686.1"/>
    <property type="molecule type" value="Genomic_DNA"/>
</dbReference>
<gene>
    <name evidence="1" type="ORF">L6164_011005</name>
</gene>
<proteinExistence type="predicted"/>
<evidence type="ECO:0000313" key="2">
    <source>
        <dbReference type="Proteomes" id="UP000828941"/>
    </source>
</evidence>
<reference evidence="1 2" key="1">
    <citation type="journal article" date="2022" name="DNA Res.">
        <title>Chromosomal-level genome assembly of the orchid tree Bauhinia variegata (Leguminosae; Cercidoideae) supports the allotetraploid origin hypothesis of Bauhinia.</title>
        <authorList>
            <person name="Zhong Y."/>
            <person name="Chen Y."/>
            <person name="Zheng D."/>
            <person name="Pang J."/>
            <person name="Liu Y."/>
            <person name="Luo S."/>
            <person name="Meng S."/>
            <person name="Qian L."/>
            <person name="Wei D."/>
            <person name="Dai S."/>
            <person name="Zhou R."/>
        </authorList>
    </citation>
    <scope>NUCLEOTIDE SEQUENCE [LARGE SCALE GENOMIC DNA]</scope>
    <source>
        <strain evidence="1">BV-YZ2020</strain>
    </source>
</reference>